<dbReference type="PANTHER" id="PTHR12236">
    <property type="entry name" value="STRUCTURAL CONTITUENT OF CUTICLE"/>
    <property type="match status" value="1"/>
</dbReference>
<organism evidence="4 5">
    <name type="scientific">Nicrophorus vespilloides</name>
    <name type="common">Boreal carrion beetle</name>
    <dbReference type="NCBI Taxonomy" id="110193"/>
    <lineage>
        <taxon>Eukaryota</taxon>
        <taxon>Metazoa</taxon>
        <taxon>Ecdysozoa</taxon>
        <taxon>Arthropoda</taxon>
        <taxon>Hexapoda</taxon>
        <taxon>Insecta</taxon>
        <taxon>Pterygota</taxon>
        <taxon>Neoptera</taxon>
        <taxon>Endopterygota</taxon>
        <taxon>Coleoptera</taxon>
        <taxon>Polyphaga</taxon>
        <taxon>Staphyliniformia</taxon>
        <taxon>Silphidae</taxon>
        <taxon>Nicrophorinae</taxon>
        <taxon>Nicrophorus</taxon>
    </lineage>
</organism>
<dbReference type="RefSeq" id="XP_017778968.1">
    <property type="nucleotide sequence ID" value="XM_017923479.1"/>
</dbReference>
<feature type="chain" id="PRO_5046649409" evidence="3">
    <location>
        <begin position="18"/>
        <end position="183"/>
    </location>
</feature>
<proteinExistence type="predicted"/>
<dbReference type="PANTHER" id="PTHR12236:SF75">
    <property type="entry name" value="CUTICULAR PROTEIN 62BB, ISOFORM A"/>
    <property type="match status" value="1"/>
</dbReference>
<evidence type="ECO:0000256" key="1">
    <source>
        <dbReference type="ARBA" id="ARBA00022460"/>
    </source>
</evidence>
<reference evidence="5" key="1">
    <citation type="submission" date="2025-08" db="UniProtKB">
        <authorList>
            <consortium name="RefSeq"/>
        </authorList>
    </citation>
    <scope>IDENTIFICATION</scope>
    <source>
        <tissue evidence="5">Whole Larva</tissue>
    </source>
</reference>
<evidence type="ECO:0000313" key="5">
    <source>
        <dbReference type="RefSeq" id="XP_017778968.1"/>
    </source>
</evidence>
<feature type="signal peptide" evidence="3">
    <location>
        <begin position="1"/>
        <end position="17"/>
    </location>
</feature>
<keyword evidence="4" id="KW-1185">Reference proteome</keyword>
<dbReference type="PROSITE" id="PS00233">
    <property type="entry name" value="CHIT_BIND_RR_1"/>
    <property type="match status" value="1"/>
</dbReference>
<accession>A0ABM1MWL8</accession>
<dbReference type="PROSITE" id="PS51155">
    <property type="entry name" value="CHIT_BIND_RR_2"/>
    <property type="match status" value="1"/>
</dbReference>
<sequence length="183" mass="19853">MKAIFSLLVALVPCALGKPGYAQPAIYAPHAVDYYAHPKYAFKYGVSDPHTGDHKSQHESRDGDVVKGQYSLVEPDGSVRTVDYTADPVNGFNAVVSKSAPSVHAQPIIKQVVPGIVQPVAPVLKTPIIPAAPIYHKTVQQVYPSVYEDQGYYGSYDSGLLGHTGYNEYDLDGYYGDIHGGHY</sequence>
<dbReference type="InterPro" id="IPR000618">
    <property type="entry name" value="Insect_cuticle"/>
</dbReference>
<evidence type="ECO:0000313" key="4">
    <source>
        <dbReference type="Proteomes" id="UP000695000"/>
    </source>
</evidence>
<keyword evidence="3" id="KW-0732">Signal</keyword>
<evidence type="ECO:0000256" key="3">
    <source>
        <dbReference type="SAM" id="SignalP"/>
    </source>
</evidence>
<dbReference type="PRINTS" id="PR00947">
    <property type="entry name" value="CUTICLE"/>
</dbReference>
<dbReference type="InterPro" id="IPR051217">
    <property type="entry name" value="Insect_Cuticle_Struc_Prot"/>
</dbReference>
<protein>
    <submittedName>
        <fullName evidence="5">Cuticle protein 7-like</fullName>
    </submittedName>
</protein>
<dbReference type="Proteomes" id="UP000695000">
    <property type="component" value="Unplaced"/>
</dbReference>
<dbReference type="GeneID" id="108564432"/>
<name>A0ABM1MWL8_NICVS</name>
<evidence type="ECO:0000256" key="2">
    <source>
        <dbReference type="PROSITE-ProRule" id="PRU00497"/>
    </source>
</evidence>
<gene>
    <name evidence="5" type="primary">LOC108564432</name>
</gene>
<dbReference type="InterPro" id="IPR031311">
    <property type="entry name" value="CHIT_BIND_RR_consensus"/>
</dbReference>
<keyword evidence="1 2" id="KW-0193">Cuticle</keyword>
<dbReference type="Pfam" id="PF00379">
    <property type="entry name" value="Chitin_bind_4"/>
    <property type="match status" value="1"/>
</dbReference>